<evidence type="ECO:0000313" key="4">
    <source>
        <dbReference type="Proteomes" id="UP000499080"/>
    </source>
</evidence>
<dbReference type="EMBL" id="BGPR01064531">
    <property type="protein sequence ID" value="GBO39492.1"/>
    <property type="molecule type" value="Genomic_DNA"/>
</dbReference>
<organism evidence="3 4">
    <name type="scientific">Araneus ventricosus</name>
    <name type="common">Orbweaver spider</name>
    <name type="synonym">Epeira ventricosa</name>
    <dbReference type="NCBI Taxonomy" id="182803"/>
    <lineage>
        <taxon>Eukaryota</taxon>
        <taxon>Metazoa</taxon>
        <taxon>Ecdysozoa</taxon>
        <taxon>Arthropoda</taxon>
        <taxon>Chelicerata</taxon>
        <taxon>Arachnida</taxon>
        <taxon>Araneae</taxon>
        <taxon>Araneomorphae</taxon>
        <taxon>Entelegynae</taxon>
        <taxon>Araneoidea</taxon>
        <taxon>Araneidae</taxon>
        <taxon>Araneus</taxon>
    </lineage>
</organism>
<dbReference type="AlphaFoldDB" id="A0A4Y2WS96"/>
<gene>
    <name evidence="2" type="ORF">AVEN_85513_1</name>
    <name evidence="3" type="ORF">AVEN_87979_1</name>
</gene>
<accession>A0A4Y2WS96</accession>
<evidence type="ECO:0000256" key="1">
    <source>
        <dbReference type="SAM" id="MobiDB-lite"/>
    </source>
</evidence>
<feature type="region of interest" description="Disordered" evidence="1">
    <location>
        <begin position="33"/>
        <end position="70"/>
    </location>
</feature>
<protein>
    <submittedName>
        <fullName evidence="3">Uncharacterized protein</fullName>
    </submittedName>
</protein>
<comment type="caution">
    <text evidence="3">The sequence shown here is derived from an EMBL/GenBank/DDBJ whole genome shotgun (WGS) entry which is preliminary data.</text>
</comment>
<proteinExistence type="predicted"/>
<sequence>MLWFLWGHNNGGVDWLKVLSPVMTHTACHSNVPFWSSPRTRNSEFRSDDEDDTSAGIPSPNIHTTPEAGR</sequence>
<evidence type="ECO:0000313" key="3">
    <source>
        <dbReference type="EMBL" id="GBO39494.1"/>
    </source>
</evidence>
<name>A0A4Y2WS96_ARAVE</name>
<evidence type="ECO:0000313" key="2">
    <source>
        <dbReference type="EMBL" id="GBO39492.1"/>
    </source>
</evidence>
<dbReference type="Proteomes" id="UP000499080">
    <property type="component" value="Unassembled WGS sequence"/>
</dbReference>
<keyword evidence="4" id="KW-1185">Reference proteome</keyword>
<dbReference type="EMBL" id="BGPR01064532">
    <property type="protein sequence ID" value="GBO39494.1"/>
    <property type="molecule type" value="Genomic_DNA"/>
</dbReference>
<reference evidence="3 4" key="1">
    <citation type="journal article" date="2019" name="Sci. Rep.">
        <title>Orb-weaving spider Araneus ventricosus genome elucidates the spidroin gene catalogue.</title>
        <authorList>
            <person name="Kono N."/>
            <person name="Nakamura H."/>
            <person name="Ohtoshi R."/>
            <person name="Moran D.A.P."/>
            <person name="Shinohara A."/>
            <person name="Yoshida Y."/>
            <person name="Fujiwara M."/>
            <person name="Mori M."/>
            <person name="Tomita M."/>
            <person name="Arakawa K."/>
        </authorList>
    </citation>
    <scope>NUCLEOTIDE SEQUENCE [LARGE SCALE GENOMIC DNA]</scope>
</reference>